<gene>
    <name evidence="2" type="ORF">HPC62_01785</name>
</gene>
<dbReference type="Proteomes" id="UP000505210">
    <property type="component" value="Chromosome"/>
</dbReference>
<keyword evidence="3" id="KW-1185">Reference proteome</keyword>
<organism evidence="2 3">
    <name type="scientific">Thermoleptolyngbya sichuanensis A183</name>
    <dbReference type="NCBI Taxonomy" id="2737172"/>
    <lineage>
        <taxon>Bacteria</taxon>
        <taxon>Bacillati</taxon>
        <taxon>Cyanobacteriota</taxon>
        <taxon>Cyanophyceae</taxon>
        <taxon>Oculatellales</taxon>
        <taxon>Oculatellaceae</taxon>
        <taxon>Thermoleptolyngbya</taxon>
        <taxon>Thermoleptolyngbya sichuanensis</taxon>
    </lineage>
</organism>
<dbReference type="Pfam" id="PF01553">
    <property type="entry name" value="Acyltransferase"/>
    <property type="match status" value="1"/>
</dbReference>
<dbReference type="EMBL" id="CP053661">
    <property type="protein sequence ID" value="QKD81069.1"/>
    <property type="molecule type" value="Genomic_DNA"/>
</dbReference>
<dbReference type="GO" id="GO:0008654">
    <property type="term" value="P:phospholipid biosynthetic process"/>
    <property type="evidence" value="ECO:0007669"/>
    <property type="project" value="TreeGrafter"/>
</dbReference>
<name>A0A6M8B221_9CYAN</name>
<dbReference type="SMART" id="SM00563">
    <property type="entry name" value="PlsC"/>
    <property type="match status" value="1"/>
</dbReference>
<feature type="domain" description="Phospholipid/glycerol acyltransferase" evidence="1">
    <location>
        <begin position="64"/>
        <end position="187"/>
    </location>
</feature>
<dbReference type="GO" id="GO:0016287">
    <property type="term" value="F:glycerone-phosphate O-acyltransferase activity"/>
    <property type="evidence" value="ECO:0007669"/>
    <property type="project" value="TreeGrafter"/>
</dbReference>
<evidence type="ECO:0000259" key="1">
    <source>
        <dbReference type="SMART" id="SM00563"/>
    </source>
</evidence>
<dbReference type="KEGG" id="theu:HPC62_01785"/>
<dbReference type="CDD" id="cd07989">
    <property type="entry name" value="LPLAT_AGPAT-like"/>
    <property type="match status" value="1"/>
</dbReference>
<dbReference type="GO" id="GO:0004366">
    <property type="term" value="F:glycerol-3-phosphate O-acyltransferase activity"/>
    <property type="evidence" value="ECO:0007669"/>
    <property type="project" value="TreeGrafter"/>
</dbReference>
<dbReference type="PANTHER" id="PTHR31605:SF0">
    <property type="entry name" value="GLYCEROL-3-PHOSPHATE O-ACYLTRANSFERASE 1"/>
    <property type="match status" value="1"/>
</dbReference>
<dbReference type="InterPro" id="IPR002123">
    <property type="entry name" value="Plipid/glycerol_acylTrfase"/>
</dbReference>
<dbReference type="AlphaFoldDB" id="A0A6M8B221"/>
<evidence type="ECO:0000313" key="3">
    <source>
        <dbReference type="Proteomes" id="UP000505210"/>
    </source>
</evidence>
<proteinExistence type="predicted"/>
<sequence>MVLHRPTDDPLTASVTNRESKVNSKVSPWLSAIAYPLGNRLLLPAYFGKIEIHGQHHLPAEGPVILAPLHRARWDALLVPHATGPSVTGRLPRFMVTADEVKGLQGWFIRRLGGFPVNPRQPGVASLRFGLELLQQGEMLVIFPEGGIFRDRLVHSLKPGLARLALQAEQSQPGLGLQVVPIHLHYDEPLPRWGCQVSINIGAPIRVEPYLQEPPKQGAKRLTADLRHALERLSPSPETRSLIATHKSEMAA</sequence>
<dbReference type="InterPro" id="IPR052744">
    <property type="entry name" value="GPAT/DAPAT"/>
</dbReference>
<keyword evidence="2" id="KW-0808">Transferase</keyword>
<dbReference type="RefSeq" id="WP_172353486.1">
    <property type="nucleotide sequence ID" value="NZ_CP053661.1"/>
</dbReference>
<accession>A0A6M8B221</accession>
<reference evidence="2 3" key="1">
    <citation type="submission" date="2020-05" db="EMBL/GenBank/DDBJ databases">
        <title>Complete genome sequence of of a novel Thermoleptolyngbya strain isolated from hot springs of Ganzi, Sichuan China.</title>
        <authorList>
            <person name="Tang J."/>
            <person name="Daroch M."/>
            <person name="Li L."/>
            <person name="Waleron K."/>
            <person name="Waleron M."/>
            <person name="Waleron M."/>
        </authorList>
    </citation>
    <scope>NUCLEOTIDE SEQUENCE [LARGE SCALE GENOMIC DNA]</scope>
    <source>
        <strain evidence="2 3">PKUAC-SCTA183</strain>
    </source>
</reference>
<dbReference type="SUPFAM" id="SSF69593">
    <property type="entry name" value="Glycerol-3-phosphate (1)-acyltransferase"/>
    <property type="match status" value="1"/>
</dbReference>
<keyword evidence="2" id="KW-0012">Acyltransferase</keyword>
<protein>
    <submittedName>
        <fullName evidence="2">1-acyl-sn-glycerol-3-phosphate acyltransferase</fullName>
    </submittedName>
</protein>
<dbReference type="PANTHER" id="PTHR31605">
    <property type="entry name" value="GLYCEROL-3-PHOSPHATE O-ACYLTRANSFERASE 1"/>
    <property type="match status" value="1"/>
</dbReference>
<evidence type="ECO:0000313" key="2">
    <source>
        <dbReference type="EMBL" id="QKD81069.1"/>
    </source>
</evidence>